<dbReference type="GO" id="GO:0008410">
    <property type="term" value="F:CoA-transferase activity"/>
    <property type="evidence" value="ECO:0007669"/>
    <property type="project" value="InterPro"/>
</dbReference>
<dbReference type="SUPFAM" id="SSF100950">
    <property type="entry name" value="NagB/RpiA/CoA transferase-like"/>
    <property type="match status" value="2"/>
</dbReference>
<feature type="active site" description="5-glutamyl coenzyme A thioester intermediate" evidence="4">
    <location>
        <position position="328"/>
    </location>
</feature>
<dbReference type="Pfam" id="PF01144">
    <property type="entry name" value="CoA_trans"/>
    <property type="match status" value="1"/>
</dbReference>
<dbReference type="RefSeq" id="WP_166231272.1">
    <property type="nucleotide sequence ID" value="NZ_CP049865.1"/>
</dbReference>
<accession>A0A6G7Y2W5</accession>
<dbReference type="Gene3D" id="3.40.1080.10">
    <property type="entry name" value="Glutaconate Coenzyme A-transferase"/>
    <property type="match status" value="2"/>
</dbReference>
<evidence type="ECO:0000256" key="3">
    <source>
        <dbReference type="PIRNR" id="PIRNR000858"/>
    </source>
</evidence>
<comment type="similarity">
    <text evidence="1 3">Belongs to the 3-oxoacid CoA-transferase family.</text>
</comment>
<evidence type="ECO:0000256" key="1">
    <source>
        <dbReference type="ARBA" id="ARBA00007154"/>
    </source>
</evidence>
<evidence type="ECO:0000313" key="6">
    <source>
        <dbReference type="Proteomes" id="UP000501058"/>
    </source>
</evidence>
<dbReference type="AlphaFoldDB" id="A0A6G7Y2W5"/>
<evidence type="ECO:0000313" key="5">
    <source>
        <dbReference type="EMBL" id="QIK71155.1"/>
    </source>
</evidence>
<protein>
    <submittedName>
        <fullName evidence="5">Acyl CoA:acetate/3-ketoacid CoA transferase</fullName>
    </submittedName>
</protein>
<reference evidence="5 6" key="1">
    <citation type="submission" date="2020-03" db="EMBL/GenBank/DDBJ databases">
        <title>Propioniciclava sp. nov., isolated from Hydrophilus acuminatus.</title>
        <authorList>
            <person name="Hyun D.-W."/>
            <person name="Bae J.-W."/>
        </authorList>
    </citation>
    <scope>NUCLEOTIDE SEQUENCE [LARGE SCALE GENOMIC DNA]</scope>
    <source>
        <strain evidence="5 6">HDW11</strain>
    </source>
</reference>
<proteinExistence type="inferred from homology"/>
<dbReference type="InterPro" id="IPR014388">
    <property type="entry name" value="3-oxoacid_CoA-transferase"/>
</dbReference>
<keyword evidence="2 3" id="KW-0808">Transferase</keyword>
<name>A0A6G7Y2W5_9ACTN</name>
<dbReference type="InterPro" id="IPR004165">
    <property type="entry name" value="CoA_trans_fam_I"/>
</dbReference>
<dbReference type="PANTHER" id="PTHR43293">
    <property type="entry name" value="ACETATE COA-TRANSFERASE YDIF"/>
    <property type="match status" value="1"/>
</dbReference>
<sequence>MRTPPVLTAREAAELVGDGATVSVSSASAIGVPDALLAGIGQRFEETAHPAGITSLHCINSGEMSSGIAGVDHLAKPGLLRRILGGSFPAGPATMDAPPVRRMIAAGQVEAYNIPSGIMYQMHRAAALRQPGVLTQSGLGTYADPRVEGAKMNAAAPDFVRLEQFDGQEWLFYPAVPVDVALIRATTADPRGNLTFEEEASPLGALDIAYAARNSGGVVIAQVKRLTDVPHHPREVLVPGILVDAVVVAPDQVQTGLAEYDPAISGNELRDLDAIEPLEFSLEKVICRRAAMELARNDVVNLGFGISAGVPRVLLEEGIFDQVTWVIEQGPVGGFPLTGFQFGAAINPDAIVRSSDQFTLLQGGGFDAGLLSFMEVSSAGDVNVSLLKARPHATAGIGGFADITGFAPNLVFSGQFTAGRKDVTLGEGRLAINEDGAIAKFVPDVAQISFAGALAAERGQKVRYVTERCVLELRDAGLTVIEIAPGVRLQEDVLDRSAIPLAVADDLVEMDARIFTDAPMGLTLAEPRRPLPDQQELRERVQR</sequence>
<dbReference type="EMBL" id="CP049865">
    <property type="protein sequence ID" value="QIK71155.1"/>
    <property type="molecule type" value="Genomic_DNA"/>
</dbReference>
<organism evidence="5 6">
    <name type="scientific">Propioniciclava coleopterorum</name>
    <dbReference type="NCBI Taxonomy" id="2714937"/>
    <lineage>
        <taxon>Bacteria</taxon>
        <taxon>Bacillati</taxon>
        <taxon>Actinomycetota</taxon>
        <taxon>Actinomycetes</taxon>
        <taxon>Propionibacteriales</taxon>
        <taxon>Propionibacteriaceae</taxon>
        <taxon>Propioniciclava</taxon>
    </lineage>
</organism>
<dbReference type="Proteomes" id="UP000501058">
    <property type="component" value="Chromosome"/>
</dbReference>
<keyword evidence="6" id="KW-1185">Reference proteome</keyword>
<dbReference type="PANTHER" id="PTHR43293:SF1">
    <property type="entry name" value="ACETATE COA-TRANSFERASE YDIF"/>
    <property type="match status" value="1"/>
</dbReference>
<dbReference type="GO" id="GO:0046952">
    <property type="term" value="P:ketone body catabolic process"/>
    <property type="evidence" value="ECO:0007669"/>
    <property type="project" value="InterPro"/>
</dbReference>
<dbReference type="SMART" id="SM00882">
    <property type="entry name" value="CoA_trans"/>
    <property type="match status" value="1"/>
</dbReference>
<evidence type="ECO:0000256" key="2">
    <source>
        <dbReference type="ARBA" id="ARBA00022679"/>
    </source>
</evidence>
<dbReference type="PIRSF" id="PIRSF000858">
    <property type="entry name" value="SCOT-t"/>
    <property type="match status" value="1"/>
</dbReference>
<dbReference type="InterPro" id="IPR037171">
    <property type="entry name" value="NagB/RpiA_transferase-like"/>
</dbReference>
<dbReference type="KEGG" id="prv:G7070_01215"/>
<gene>
    <name evidence="5" type="ORF">G7070_01215</name>
</gene>
<evidence type="ECO:0000256" key="4">
    <source>
        <dbReference type="PIRSR" id="PIRSR000858-1"/>
    </source>
</evidence>